<dbReference type="InterPro" id="IPR050570">
    <property type="entry name" value="Cell_wall_metabolism_enzyme"/>
</dbReference>
<dbReference type="EMBL" id="ATFF01000006">
    <property type="protein sequence ID" value="EPF31114.1"/>
    <property type="molecule type" value="Genomic_DNA"/>
</dbReference>
<feature type="domain" description="M23ase beta-sheet core" evidence="2">
    <location>
        <begin position="195"/>
        <end position="289"/>
    </location>
</feature>
<sequence>MNKKVLQCAAALLFAAVRFAAQESFYPHIQTLNSSDPLFKQYSQEVQENYRMIVQGEALQTSFYTYAAKKDDDLLNIAARCNIPYETIALVNNLAFMDSSLADKMLYLSTCPGLFIAEKPITPLEFILKTRYPESKQYGTYTVNGSSYFFVPDERLNPTERFFFADSSMTSPLAKGVISSSFGTRISPITGRKTFHGGIDIAAAPGSPVFACKSGIVAFTGKDDRYGNYVILQHENNTQSLYAHLQTVLVQKGQPAVKGKQIGTVGSSGMSTGPHLHFEIRVGGRAKDPSSLIRKFLQEY</sequence>
<dbReference type="PANTHER" id="PTHR21666">
    <property type="entry name" value="PEPTIDASE-RELATED"/>
    <property type="match status" value="1"/>
</dbReference>
<dbReference type="eggNOG" id="COG0739">
    <property type="taxonomic scope" value="Bacteria"/>
</dbReference>
<organism evidence="3 4">
    <name type="scientific">Treponema maltophilum ATCC 51939</name>
    <dbReference type="NCBI Taxonomy" id="1125699"/>
    <lineage>
        <taxon>Bacteria</taxon>
        <taxon>Pseudomonadati</taxon>
        <taxon>Spirochaetota</taxon>
        <taxon>Spirochaetia</taxon>
        <taxon>Spirochaetales</taxon>
        <taxon>Treponemataceae</taxon>
        <taxon>Treponema</taxon>
    </lineage>
</organism>
<accession>S3L2W8</accession>
<evidence type="ECO:0000313" key="4">
    <source>
        <dbReference type="Proteomes" id="UP000014541"/>
    </source>
</evidence>
<dbReference type="Proteomes" id="UP000014541">
    <property type="component" value="Unassembled WGS sequence"/>
</dbReference>
<dbReference type="InterPro" id="IPR011055">
    <property type="entry name" value="Dup_hybrid_motif"/>
</dbReference>
<dbReference type="STRING" id="1125699.HMPREF9194_01448"/>
<reference evidence="3 4" key="1">
    <citation type="submission" date="2013-04" db="EMBL/GenBank/DDBJ databases">
        <title>The Genome Sequence of Treponema maltophilum ATCC 51939.</title>
        <authorList>
            <consortium name="The Broad Institute Genomics Platform"/>
            <person name="Earl A."/>
            <person name="Ward D."/>
            <person name="Feldgarden M."/>
            <person name="Gevers D."/>
            <person name="Leonetti C."/>
            <person name="Blanton J.M."/>
            <person name="Dewhirst F.E."/>
            <person name="Izard J."/>
            <person name="Walker B."/>
            <person name="Young S."/>
            <person name="Zeng Q."/>
            <person name="Gargeya S."/>
            <person name="Fitzgerald M."/>
            <person name="Haas B."/>
            <person name="Abouelleil A."/>
            <person name="Allen A.W."/>
            <person name="Alvarado L."/>
            <person name="Arachchi H.M."/>
            <person name="Berlin A.M."/>
            <person name="Chapman S.B."/>
            <person name="Gainer-Dewar J."/>
            <person name="Goldberg J."/>
            <person name="Griggs A."/>
            <person name="Gujja S."/>
            <person name="Hansen M."/>
            <person name="Howarth C."/>
            <person name="Imamovic A."/>
            <person name="Ireland A."/>
            <person name="Larimer J."/>
            <person name="McCowan C."/>
            <person name="Murphy C."/>
            <person name="Pearson M."/>
            <person name="Poon T.W."/>
            <person name="Priest M."/>
            <person name="Roberts A."/>
            <person name="Saif S."/>
            <person name="Shea T."/>
            <person name="Sisk P."/>
            <person name="Sykes S."/>
            <person name="Wortman J."/>
            <person name="Nusbaum C."/>
            <person name="Birren B."/>
        </authorList>
    </citation>
    <scope>NUCLEOTIDE SEQUENCE [LARGE SCALE GENOMIC DNA]</scope>
    <source>
        <strain evidence="3 4">ATCC 51939</strain>
    </source>
</reference>
<dbReference type="AlphaFoldDB" id="S3L2W8"/>
<proteinExistence type="predicted"/>
<evidence type="ECO:0000313" key="3">
    <source>
        <dbReference type="EMBL" id="EPF31114.1"/>
    </source>
</evidence>
<keyword evidence="4" id="KW-1185">Reference proteome</keyword>
<dbReference type="PANTHER" id="PTHR21666:SF270">
    <property type="entry name" value="MUREIN HYDROLASE ACTIVATOR ENVC"/>
    <property type="match status" value="1"/>
</dbReference>
<feature type="chain" id="PRO_5004523096" description="M23ase beta-sheet core domain-containing protein" evidence="1">
    <location>
        <begin position="21"/>
        <end position="300"/>
    </location>
</feature>
<feature type="signal peptide" evidence="1">
    <location>
        <begin position="1"/>
        <end position="20"/>
    </location>
</feature>
<keyword evidence="1" id="KW-0732">Signal</keyword>
<dbReference type="PATRIC" id="fig|1125699.3.peg.1460"/>
<dbReference type="RefSeq" id="WP_016525725.1">
    <property type="nucleotide sequence ID" value="NZ_KE332518.1"/>
</dbReference>
<dbReference type="HOGENOM" id="CLU_029425_7_2_12"/>
<dbReference type="Pfam" id="PF01551">
    <property type="entry name" value="Peptidase_M23"/>
    <property type="match status" value="1"/>
</dbReference>
<evidence type="ECO:0000259" key="2">
    <source>
        <dbReference type="Pfam" id="PF01551"/>
    </source>
</evidence>
<name>S3L2W8_TREMA</name>
<dbReference type="Gene3D" id="2.70.70.10">
    <property type="entry name" value="Glucose Permease (Domain IIA)"/>
    <property type="match status" value="1"/>
</dbReference>
<protein>
    <recommendedName>
        <fullName evidence="2">M23ase beta-sheet core domain-containing protein</fullName>
    </recommendedName>
</protein>
<dbReference type="OrthoDB" id="305469at2"/>
<dbReference type="CDD" id="cd12797">
    <property type="entry name" value="M23_peptidase"/>
    <property type="match status" value="1"/>
</dbReference>
<evidence type="ECO:0000256" key="1">
    <source>
        <dbReference type="SAM" id="SignalP"/>
    </source>
</evidence>
<gene>
    <name evidence="3" type="ORF">HMPREF9194_01448</name>
</gene>
<dbReference type="InterPro" id="IPR016047">
    <property type="entry name" value="M23ase_b-sheet_dom"/>
</dbReference>
<comment type="caution">
    <text evidence="3">The sequence shown here is derived from an EMBL/GenBank/DDBJ whole genome shotgun (WGS) entry which is preliminary data.</text>
</comment>
<dbReference type="GO" id="GO:0004222">
    <property type="term" value="F:metalloendopeptidase activity"/>
    <property type="evidence" value="ECO:0007669"/>
    <property type="project" value="TreeGrafter"/>
</dbReference>
<dbReference type="SUPFAM" id="SSF51261">
    <property type="entry name" value="Duplicated hybrid motif"/>
    <property type="match status" value="1"/>
</dbReference>